<organism evidence="4 5">
    <name type="scientific">Aciduricibacillus chroicocephali</name>
    <dbReference type="NCBI Taxonomy" id="3054939"/>
    <lineage>
        <taxon>Bacteria</taxon>
        <taxon>Bacillati</taxon>
        <taxon>Bacillota</taxon>
        <taxon>Bacilli</taxon>
        <taxon>Bacillales</taxon>
        <taxon>Bacillaceae</taxon>
        <taxon>Aciduricibacillus</taxon>
    </lineage>
</organism>
<protein>
    <submittedName>
        <fullName evidence="4">Hsp20/alpha crystallin family protein</fullName>
    </submittedName>
</protein>
<dbReference type="PANTHER" id="PTHR11527">
    <property type="entry name" value="HEAT-SHOCK PROTEIN 20 FAMILY MEMBER"/>
    <property type="match status" value="1"/>
</dbReference>
<dbReference type="InterPro" id="IPR008978">
    <property type="entry name" value="HSP20-like_chaperone"/>
</dbReference>
<evidence type="ECO:0000259" key="3">
    <source>
        <dbReference type="PROSITE" id="PS01031"/>
    </source>
</evidence>
<sequence>MVRVPYDPFKQLSNVRQEMDRFLSGIPNPFEGNRDFGNVRMDVVENDTEVIVACDIPGLEKKDDVSIQVDKHALHISGTVIDRLEMSEGHIHRQERYTGTFQRTVSLPAAVSSEGVTASYKNGVLEVRMPKLESETRRRIDVNFE</sequence>
<evidence type="ECO:0000313" key="5">
    <source>
        <dbReference type="Proteomes" id="UP001180087"/>
    </source>
</evidence>
<gene>
    <name evidence="4" type="ORF">QR721_01280</name>
</gene>
<evidence type="ECO:0000256" key="1">
    <source>
        <dbReference type="PROSITE-ProRule" id="PRU00285"/>
    </source>
</evidence>
<proteinExistence type="inferred from homology"/>
<keyword evidence="5" id="KW-1185">Reference proteome</keyword>
<dbReference type="InterPro" id="IPR031107">
    <property type="entry name" value="Small_HSP"/>
</dbReference>
<reference evidence="4" key="1">
    <citation type="submission" date="2023-06" db="EMBL/GenBank/DDBJ databases">
        <title>A Treasure from Seagulls: Isolation and Description of Aciduricobacillus qingdaonensis gen. nov., sp. nov., a Rare Obligately Uric Acid-utilizing Member in the Family Bacillaceae.</title>
        <authorList>
            <person name="Liu W."/>
            <person name="Wang B."/>
        </authorList>
    </citation>
    <scope>NUCLEOTIDE SEQUENCE</scope>
    <source>
        <strain evidence="4">44XB</strain>
    </source>
</reference>
<dbReference type="RefSeq" id="WP_348028394.1">
    <property type="nucleotide sequence ID" value="NZ_CP129113.1"/>
</dbReference>
<dbReference type="InterPro" id="IPR002068">
    <property type="entry name" value="A-crystallin/Hsp20_dom"/>
</dbReference>
<dbReference type="EMBL" id="CP129113">
    <property type="protein sequence ID" value="WLV24900.1"/>
    <property type="molecule type" value="Genomic_DNA"/>
</dbReference>
<dbReference type="Proteomes" id="UP001180087">
    <property type="component" value="Chromosome"/>
</dbReference>
<evidence type="ECO:0000313" key="4">
    <source>
        <dbReference type="EMBL" id="WLV24900.1"/>
    </source>
</evidence>
<accession>A0ABY9KVQ2</accession>
<dbReference type="PROSITE" id="PS01031">
    <property type="entry name" value="SHSP"/>
    <property type="match status" value="1"/>
</dbReference>
<evidence type="ECO:0000256" key="2">
    <source>
        <dbReference type="RuleBase" id="RU003616"/>
    </source>
</evidence>
<name>A0ABY9KVQ2_9BACI</name>
<comment type="similarity">
    <text evidence="1 2">Belongs to the small heat shock protein (HSP20) family.</text>
</comment>
<dbReference type="CDD" id="cd06464">
    <property type="entry name" value="ACD_sHsps-like"/>
    <property type="match status" value="1"/>
</dbReference>
<dbReference type="Pfam" id="PF00011">
    <property type="entry name" value="HSP20"/>
    <property type="match status" value="1"/>
</dbReference>
<feature type="domain" description="SHSP" evidence="3">
    <location>
        <begin position="32"/>
        <end position="145"/>
    </location>
</feature>
<dbReference type="SUPFAM" id="SSF49764">
    <property type="entry name" value="HSP20-like chaperones"/>
    <property type="match status" value="1"/>
</dbReference>
<dbReference type="Gene3D" id="2.60.40.790">
    <property type="match status" value="1"/>
</dbReference>